<protein>
    <submittedName>
        <fullName evidence="1">Uncharacterized protein</fullName>
    </submittedName>
</protein>
<accession>A0A0R1L4K3</accession>
<dbReference type="RefSeq" id="WP_057826184.1">
    <property type="nucleotide sequence ID" value="NZ_AZEA01000023.1"/>
</dbReference>
<proteinExistence type="predicted"/>
<dbReference type="Proteomes" id="UP000051581">
    <property type="component" value="Unassembled WGS sequence"/>
</dbReference>
<evidence type="ECO:0000313" key="2">
    <source>
        <dbReference type="Proteomes" id="UP000051581"/>
    </source>
</evidence>
<organism evidence="1 2">
    <name type="scientific">Lentilactobacillus sunkii DSM 19904</name>
    <dbReference type="NCBI Taxonomy" id="1423808"/>
    <lineage>
        <taxon>Bacteria</taxon>
        <taxon>Bacillati</taxon>
        <taxon>Bacillota</taxon>
        <taxon>Bacilli</taxon>
        <taxon>Lactobacillales</taxon>
        <taxon>Lactobacillaceae</taxon>
        <taxon>Lentilactobacillus</taxon>
    </lineage>
</organism>
<dbReference type="OrthoDB" id="2297060at2"/>
<keyword evidence="2" id="KW-1185">Reference proteome</keyword>
<evidence type="ECO:0000313" key="1">
    <source>
        <dbReference type="EMBL" id="KRK87290.1"/>
    </source>
</evidence>
<name>A0A0R1L4K3_9LACO</name>
<sequence>MAVKNVTPNHEYTMTGLGSNRIVQKAVIDFTGKYLYALQLRTSDPSPDSLLSRVTIADSNEATGIKPSGSTIDFSSGESMVLEEFGHGETLEQYLPKGADYFWVATGANGDPVNGTHWARQIGLIQFQAGQTLNYRNAMRLSSISSANKNGEPFAELLRCDAALSSNGSRLIIMGQSIKDNNNNYTRQLTCYETAKIVPFMESFQTLNTPCTEKTIKSACVSAYIFTHHLPWDSQQGLEFNDSNKVYISGGHQKSDNSQQETQRPHILKGDWRFTPGNYETVQLNLNDSQHNPDLVETEGLQLHGDNVYVGIEDHVQSPAIHMIYSFAKNEFSV</sequence>
<comment type="caution">
    <text evidence="1">The sequence shown here is derived from an EMBL/GenBank/DDBJ whole genome shotgun (WGS) entry which is preliminary data.</text>
</comment>
<reference evidence="1 2" key="1">
    <citation type="journal article" date="2015" name="Genome Announc.">
        <title>Expanding the biotechnology potential of lactobacilli through comparative genomics of 213 strains and associated genera.</title>
        <authorList>
            <person name="Sun Z."/>
            <person name="Harris H.M."/>
            <person name="McCann A."/>
            <person name="Guo C."/>
            <person name="Argimon S."/>
            <person name="Zhang W."/>
            <person name="Yang X."/>
            <person name="Jeffery I.B."/>
            <person name="Cooney J.C."/>
            <person name="Kagawa T.F."/>
            <person name="Liu W."/>
            <person name="Song Y."/>
            <person name="Salvetti E."/>
            <person name="Wrobel A."/>
            <person name="Rasinkangas P."/>
            <person name="Parkhill J."/>
            <person name="Rea M.C."/>
            <person name="O'Sullivan O."/>
            <person name="Ritari J."/>
            <person name="Douillard F.P."/>
            <person name="Paul Ross R."/>
            <person name="Yang R."/>
            <person name="Briner A.E."/>
            <person name="Felis G.E."/>
            <person name="de Vos W.M."/>
            <person name="Barrangou R."/>
            <person name="Klaenhammer T.R."/>
            <person name="Caufield P.W."/>
            <person name="Cui Y."/>
            <person name="Zhang H."/>
            <person name="O'Toole P.W."/>
        </authorList>
    </citation>
    <scope>NUCLEOTIDE SEQUENCE [LARGE SCALE GENOMIC DNA]</scope>
    <source>
        <strain evidence="1 2">DSM 19904</strain>
    </source>
</reference>
<dbReference type="PATRIC" id="fig|1423808.3.peg.1383"/>
<dbReference type="EMBL" id="AZEA01000023">
    <property type="protein sequence ID" value="KRK87290.1"/>
    <property type="molecule type" value="Genomic_DNA"/>
</dbReference>
<dbReference type="AlphaFoldDB" id="A0A0R1L4K3"/>
<gene>
    <name evidence="1" type="ORF">FD17_GL001370</name>
</gene>